<feature type="domain" description="Tyrosinase copper-binding" evidence="3">
    <location>
        <begin position="252"/>
        <end position="263"/>
    </location>
</feature>
<sequence>MNTLSRRAFIQGAAALPLTMALPRLARAQTEPLVRYDCASDPGREMLAIYADAVQRMRALGDADPMGWLWQWYTHFVNGTTTRSAELTRIFGAESSTLKSLATETWNTCQSHSGQNSNHFLPWHRMFVHYFERIVRAVSERPDFTLPYWDYTSSDPDKRGIVPVEFRQPTDPLWKNLYRSARTSLANSGQPIHKYQPADVMDIGEAMAKTHYSTVDSVMGFCRAVDSGIHGRIHVLVGNSKNMGAVPYAANDPLFWLHHVNIDRMWASWNRNGGTNPGTATWSGTYFTFADVDGVRVRRRLREFFGTAALGYVYDSYIDAPAATTALAAAGAGGRAEKVARAREAARLGPRPAQVALEPLAPLRSGVLGLDDGRPGKRAYLVLRDLHTWAQPEVLFHVYLSPGRRGGALDRAHHVGAIHFFDAEFHDHGEHALDMALGENFHSFDVTDLLQRFRRQRLAAARDALTVTIAPAGRPIGGEPMVGTLELVRQ</sequence>
<dbReference type="GO" id="GO:0016491">
    <property type="term" value="F:oxidoreductase activity"/>
    <property type="evidence" value="ECO:0007669"/>
    <property type="project" value="InterPro"/>
</dbReference>
<dbReference type="Gene3D" id="1.10.1280.10">
    <property type="entry name" value="Di-copper center containing domain from catechol oxidase"/>
    <property type="match status" value="1"/>
</dbReference>
<evidence type="ECO:0000259" key="3">
    <source>
        <dbReference type="PROSITE" id="PS00498"/>
    </source>
</evidence>
<gene>
    <name evidence="4" type="ORF">GCM10007167_15310</name>
</gene>
<name>A0A918Z2Y2_9GAMM</name>
<evidence type="ECO:0000313" key="4">
    <source>
        <dbReference type="EMBL" id="GHE34140.1"/>
    </source>
</evidence>
<dbReference type="InterPro" id="IPR050316">
    <property type="entry name" value="Tyrosinase/Hemocyanin"/>
</dbReference>
<dbReference type="PROSITE" id="PS51318">
    <property type="entry name" value="TAT"/>
    <property type="match status" value="1"/>
</dbReference>
<dbReference type="EMBL" id="BNCF01000007">
    <property type="protein sequence ID" value="GHE34140.1"/>
    <property type="molecule type" value="Genomic_DNA"/>
</dbReference>
<evidence type="ECO:0000256" key="2">
    <source>
        <dbReference type="ARBA" id="ARBA00023008"/>
    </source>
</evidence>
<accession>A0A918Z2Y2</accession>
<reference evidence="4" key="2">
    <citation type="submission" date="2020-09" db="EMBL/GenBank/DDBJ databases">
        <authorList>
            <person name="Sun Q."/>
            <person name="Kim S."/>
        </authorList>
    </citation>
    <scope>NUCLEOTIDE SEQUENCE</scope>
    <source>
        <strain evidence="4">KCTC 32020</strain>
    </source>
</reference>
<proteinExistence type="predicted"/>
<keyword evidence="2" id="KW-0186">Copper</keyword>
<comment type="caution">
    <text evidence="4">The sequence shown here is derived from an EMBL/GenBank/DDBJ whole genome shotgun (WGS) entry which is preliminary data.</text>
</comment>
<dbReference type="InterPro" id="IPR006311">
    <property type="entry name" value="TAT_signal"/>
</dbReference>
<reference evidence="4" key="1">
    <citation type="journal article" date="2014" name="Int. J. Syst. Evol. Microbiol.">
        <title>Complete genome sequence of Corynebacterium casei LMG S-19264T (=DSM 44701T), isolated from a smear-ripened cheese.</title>
        <authorList>
            <consortium name="US DOE Joint Genome Institute (JGI-PGF)"/>
            <person name="Walter F."/>
            <person name="Albersmeier A."/>
            <person name="Kalinowski J."/>
            <person name="Ruckert C."/>
        </authorList>
    </citation>
    <scope>NUCLEOTIDE SEQUENCE</scope>
    <source>
        <strain evidence="4">KCTC 32020</strain>
    </source>
</reference>
<dbReference type="GO" id="GO:0046872">
    <property type="term" value="F:metal ion binding"/>
    <property type="evidence" value="ECO:0007669"/>
    <property type="project" value="UniProtKB-KW"/>
</dbReference>
<protein>
    <recommendedName>
        <fullName evidence="3">Tyrosinase copper-binding domain-containing protein</fullName>
    </recommendedName>
</protein>
<dbReference type="InterPro" id="IPR008922">
    <property type="entry name" value="Di-copper_centre_dom_sf"/>
</dbReference>
<dbReference type="PROSITE" id="PS00498">
    <property type="entry name" value="TYROSINASE_2"/>
    <property type="match status" value="1"/>
</dbReference>
<dbReference type="InterPro" id="IPR002227">
    <property type="entry name" value="Tyrosinase_Cu-bd"/>
</dbReference>
<dbReference type="PANTHER" id="PTHR11474:SF76">
    <property type="entry name" value="SHKT DOMAIN-CONTAINING PROTEIN"/>
    <property type="match status" value="1"/>
</dbReference>
<keyword evidence="1" id="KW-0479">Metal-binding</keyword>
<dbReference type="Proteomes" id="UP000636453">
    <property type="component" value="Unassembled WGS sequence"/>
</dbReference>
<evidence type="ECO:0000313" key="5">
    <source>
        <dbReference type="Proteomes" id="UP000636453"/>
    </source>
</evidence>
<dbReference type="RefSeq" id="WP_186760834.1">
    <property type="nucleotide sequence ID" value="NZ_BNCF01000007.1"/>
</dbReference>
<dbReference type="PRINTS" id="PR00092">
    <property type="entry name" value="TYROSINASE"/>
</dbReference>
<dbReference type="Pfam" id="PF00264">
    <property type="entry name" value="Tyrosinase"/>
    <property type="match status" value="2"/>
</dbReference>
<evidence type="ECO:0000256" key="1">
    <source>
        <dbReference type="ARBA" id="ARBA00022723"/>
    </source>
</evidence>
<organism evidence="4 5">
    <name type="scientific">Vulcaniibacterium thermophilum</name>
    <dbReference type="NCBI Taxonomy" id="1169913"/>
    <lineage>
        <taxon>Bacteria</taxon>
        <taxon>Pseudomonadati</taxon>
        <taxon>Pseudomonadota</taxon>
        <taxon>Gammaproteobacteria</taxon>
        <taxon>Lysobacterales</taxon>
        <taxon>Lysobacteraceae</taxon>
        <taxon>Vulcaniibacterium</taxon>
    </lineage>
</organism>
<keyword evidence="5" id="KW-1185">Reference proteome</keyword>
<dbReference type="PANTHER" id="PTHR11474">
    <property type="entry name" value="TYROSINASE FAMILY MEMBER"/>
    <property type="match status" value="1"/>
</dbReference>
<dbReference type="SUPFAM" id="SSF48056">
    <property type="entry name" value="Di-copper centre-containing domain"/>
    <property type="match status" value="1"/>
</dbReference>
<dbReference type="AlphaFoldDB" id="A0A918Z2Y2"/>